<name>A0AAV9JTI0_9PEZI</name>
<accession>A0AAV9JTI0</accession>
<comment type="caution">
    <text evidence="1">The sequence shown here is derived from an EMBL/GenBank/DDBJ whole genome shotgun (WGS) entry which is preliminary data.</text>
</comment>
<dbReference type="EMBL" id="JAVFHQ010000006">
    <property type="protein sequence ID" value="KAK4548828.1"/>
    <property type="molecule type" value="Genomic_DNA"/>
</dbReference>
<dbReference type="Proteomes" id="UP001324427">
    <property type="component" value="Unassembled WGS sequence"/>
</dbReference>
<evidence type="ECO:0000313" key="2">
    <source>
        <dbReference type="Proteomes" id="UP001324427"/>
    </source>
</evidence>
<organism evidence="1 2">
    <name type="scientific">Oleoguttula mirabilis</name>
    <dbReference type="NCBI Taxonomy" id="1507867"/>
    <lineage>
        <taxon>Eukaryota</taxon>
        <taxon>Fungi</taxon>
        <taxon>Dikarya</taxon>
        <taxon>Ascomycota</taxon>
        <taxon>Pezizomycotina</taxon>
        <taxon>Dothideomycetes</taxon>
        <taxon>Dothideomycetidae</taxon>
        <taxon>Mycosphaerellales</taxon>
        <taxon>Teratosphaeriaceae</taxon>
        <taxon>Oleoguttula</taxon>
    </lineage>
</organism>
<evidence type="ECO:0000313" key="1">
    <source>
        <dbReference type="EMBL" id="KAK4548828.1"/>
    </source>
</evidence>
<reference evidence="1 2" key="1">
    <citation type="submission" date="2021-11" db="EMBL/GenBank/DDBJ databases">
        <title>Black yeast isolated from Biological Soil Crust.</title>
        <authorList>
            <person name="Kurbessoian T."/>
        </authorList>
    </citation>
    <scope>NUCLEOTIDE SEQUENCE [LARGE SCALE GENOMIC DNA]</scope>
    <source>
        <strain evidence="1 2">CCFEE 5522</strain>
    </source>
</reference>
<proteinExistence type="predicted"/>
<sequence>MKLNWVDRSSTRRAREDLLDLWRIESLDDRTPRRVREGRPSTRREQVRASVVSVAETEIDYEDEQPSGDVPEDYAHRLTRHSVYGDTDMVVEGGAEALEHIRHVLGDELYEEQLRAWRLHELQRMQMRMVQVGYY</sequence>
<protein>
    <submittedName>
        <fullName evidence="1">Uncharacterized protein</fullName>
    </submittedName>
</protein>
<gene>
    <name evidence="1" type="ORF">LTR36_008601</name>
</gene>
<keyword evidence="2" id="KW-1185">Reference proteome</keyword>
<dbReference type="AlphaFoldDB" id="A0AAV9JTI0"/>